<dbReference type="InterPro" id="IPR011453">
    <property type="entry name" value="DUF1559"/>
</dbReference>
<protein>
    <recommendedName>
        <fullName evidence="1">DUF1559 domain-containing protein</fullName>
    </recommendedName>
</protein>
<dbReference type="PANTHER" id="PTHR30093:SF2">
    <property type="entry name" value="TYPE II SECRETION SYSTEM PROTEIN H"/>
    <property type="match status" value="1"/>
</dbReference>
<evidence type="ECO:0000259" key="1">
    <source>
        <dbReference type="Pfam" id="PF07596"/>
    </source>
</evidence>
<name>A0A5B9QDT4_9BACT</name>
<organism evidence="2 3">
    <name type="scientific">Bythopirellula goksoeyrii</name>
    <dbReference type="NCBI Taxonomy" id="1400387"/>
    <lineage>
        <taxon>Bacteria</taxon>
        <taxon>Pseudomonadati</taxon>
        <taxon>Planctomycetota</taxon>
        <taxon>Planctomycetia</taxon>
        <taxon>Pirellulales</taxon>
        <taxon>Lacipirellulaceae</taxon>
        <taxon>Bythopirellula</taxon>
    </lineage>
</organism>
<dbReference type="AlphaFoldDB" id="A0A5B9QDT4"/>
<dbReference type="InterPro" id="IPR045584">
    <property type="entry name" value="Pilin-like"/>
</dbReference>
<feature type="domain" description="DUF1559" evidence="1">
    <location>
        <begin position="29"/>
        <end position="336"/>
    </location>
</feature>
<dbReference type="PANTHER" id="PTHR30093">
    <property type="entry name" value="GENERAL SECRETION PATHWAY PROTEIN G"/>
    <property type="match status" value="1"/>
</dbReference>
<evidence type="ECO:0000313" key="2">
    <source>
        <dbReference type="EMBL" id="QEG37237.1"/>
    </source>
</evidence>
<dbReference type="NCBIfam" id="TIGR04294">
    <property type="entry name" value="pre_pil_HX9DG"/>
    <property type="match status" value="1"/>
</dbReference>
<dbReference type="RefSeq" id="WP_148076484.1">
    <property type="nucleotide sequence ID" value="NZ_CP042913.1"/>
</dbReference>
<dbReference type="Proteomes" id="UP000323917">
    <property type="component" value="Chromosome"/>
</dbReference>
<reference evidence="2 3" key="1">
    <citation type="submission" date="2019-08" db="EMBL/GenBank/DDBJ databases">
        <title>Deep-cultivation of Planctomycetes and their phenomic and genomic characterization uncovers novel biology.</title>
        <authorList>
            <person name="Wiegand S."/>
            <person name="Jogler M."/>
            <person name="Boedeker C."/>
            <person name="Pinto D."/>
            <person name="Vollmers J."/>
            <person name="Rivas-Marin E."/>
            <person name="Kohn T."/>
            <person name="Peeters S.H."/>
            <person name="Heuer A."/>
            <person name="Rast P."/>
            <person name="Oberbeckmann S."/>
            <person name="Bunk B."/>
            <person name="Jeske O."/>
            <person name="Meyerdierks A."/>
            <person name="Storesund J.E."/>
            <person name="Kallscheuer N."/>
            <person name="Luecker S."/>
            <person name="Lage O.M."/>
            <person name="Pohl T."/>
            <person name="Merkel B.J."/>
            <person name="Hornburger P."/>
            <person name="Mueller R.-W."/>
            <person name="Bruemmer F."/>
            <person name="Labrenz M."/>
            <person name="Spormann A.M."/>
            <person name="Op den Camp H."/>
            <person name="Overmann J."/>
            <person name="Amann R."/>
            <person name="Jetten M.S.M."/>
            <person name="Mascher T."/>
            <person name="Medema M.H."/>
            <person name="Devos D.P."/>
            <person name="Kaster A.-K."/>
            <person name="Ovreas L."/>
            <person name="Rohde M."/>
            <person name="Galperin M.Y."/>
            <person name="Jogler C."/>
        </authorList>
    </citation>
    <scope>NUCLEOTIDE SEQUENCE [LARGE SCALE GENOMIC DNA]</scope>
    <source>
        <strain evidence="2 3">Pr1d</strain>
    </source>
</reference>
<dbReference type="Gene3D" id="3.30.700.10">
    <property type="entry name" value="Glycoprotein, Type 4 Pilin"/>
    <property type="match status" value="1"/>
</dbReference>
<gene>
    <name evidence="2" type="ORF">Pr1d_45780</name>
</gene>
<sequence>MRKAFTLVELLVVIAIIGVLVALLLPAIQAAREAARRSQCKNNLKNIGLSMLNYESSHREFPTGGASYGDRIECYAVNGKAWVGKKQGLSWAYQILPYLEQGALHDIGDTDLVQSTPVSLYNCPSRRGPTLHDSFWGPSYLMDYAGAQPATLGQSTAPAMYIATRDFENCRRVERAFWSPNGGGYSWGRDFGVFDGVIVRSPWKRDGVDPATCGPNPAPGAFLNGVPNPTRIAQITDGTSNTLMIGEKYVYQKDYDGHGNDPSDDRGWLDGWDPDTMRCTMAQPLSDAVWRKLCAPDNPSDQSDYFNQTYMFGSAHPAGFNCVFADGSVHSISYDVPIDVLNSLGTKGGEAGQYEVLDLTGLN</sequence>
<proteinExistence type="predicted"/>
<dbReference type="InterPro" id="IPR027558">
    <property type="entry name" value="Pre_pil_HX9DG_C"/>
</dbReference>
<keyword evidence="3" id="KW-1185">Reference proteome</keyword>
<dbReference type="NCBIfam" id="TIGR02532">
    <property type="entry name" value="IV_pilin_GFxxxE"/>
    <property type="match status" value="1"/>
</dbReference>
<dbReference type="OrthoDB" id="255848at2"/>
<dbReference type="Pfam" id="PF07596">
    <property type="entry name" value="SBP_bac_10"/>
    <property type="match status" value="1"/>
</dbReference>
<accession>A0A5B9QDT4</accession>
<evidence type="ECO:0000313" key="3">
    <source>
        <dbReference type="Proteomes" id="UP000323917"/>
    </source>
</evidence>
<dbReference type="EMBL" id="CP042913">
    <property type="protein sequence ID" value="QEG37237.1"/>
    <property type="molecule type" value="Genomic_DNA"/>
</dbReference>
<dbReference type="KEGG" id="bgok:Pr1d_45780"/>
<dbReference type="SUPFAM" id="SSF54523">
    <property type="entry name" value="Pili subunits"/>
    <property type="match status" value="1"/>
</dbReference>
<dbReference type="InterPro" id="IPR012902">
    <property type="entry name" value="N_methyl_site"/>
</dbReference>
<dbReference type="Pfam" id="PF07963">
    <property type="entry name" value="N_methyl"/>
    <property type="match status" value="1"/>
</dbReference>